<feature type="domain" description="VOC" evidence="1">
    <location>
        <begin position="138"/>
        <end position="256"/>
    </location>
</feature>
<keyword evidence="3" id="KW-1185">Reference proteome</keyword>
<sequence length="259" mass="27544">MSNFHGRFIWYELMTPDIAGAKSFYGNVVGWTSQDMPMPGGAYTILEADGAGVGGAMPLTDEVKAMGVPPNWTAYVAVDDVDAAARKAASLGGSVIRPPQDIPEVGRFAIIADPHGAVIAIMTPVPADPPRPEAARGTLGHASWHELYAGDLEADFPFYAEMFGWKKDSDMDMGPMGVYRLFSNAYDQGGGMMAKPANMPVPAWLYYFQVGDIDQAAQRITAAGGQVLNGPMEVPNGEWIAQGQDPQGAMFAVVGKKAA</sequence>
<evidence type="ECO:0000313" key="2">
    <source>
        <dbReference type="EMBL" id="RAK58643.1"/>
    </source>
</evidence>
<accession>A0A328AUD0</accession>
<dbReference type="PANTHER" id="PTHR33993:SF14">
    <property type="entry name" value="GB|AAF24581.1"/>
    <property type="match status" value="1"/>
</dbReference>
<dbReference type="Gene3D" id="3.10.180.10">
    <property type="entry name" value="2,3-Dihydroxybiphenyl 1,2-Dioxygenase, domain 1"/>
    <property type="match status" value="2"/>
</dbReference>
<name>A0A328AUD0_9CAUL</name>
<dbReference type="CDD" id="cd07247">
    <property type="entry name" value="SgaA_N_like"/>
    <property type="match status" value="2"/>
</dbReference>
<dbReference type="PROSITE" id="PS51819">
    <property type="entry name" value="VOC"/>
    <property type="match status" value="2"/>
</dbReference>
<evidence type="ECO:0000259" key="1">
    <source>
        <dbReference type="PROSITE" id="PS51819"/>
    </source>
</evidence>
<dbReference type="AlphaFoldDB" id="A0A328AUD0"/>
<feature type="domain" description="VOC" evidence="1">
    <location>
        <begin position="7"/>
        <end position="124"/>
    </location>
</feature>
<evidence type="ECO:0000313" key="3">
    <source>
        <dbReference type="Proteomes" id="UP000249842"/>
    </source>
</evidence>
<dbReference type="Proteomes" id="UP000249842">
    <property type="component" value="Unassembled WGS sequence"/>
</dbReference>
<dbReference type="OrthoDB" id="9793039at2"/>
<dbReference type="PANTHER" id="PTHR33993">
    <property type="entry name" value="GLYOXALASE-RELATED"/>
    <property type="match status" value="1"/>
</dbReference>
<comment type="caution">
    <text evidence="2">The sequence shown here is derived from an EMBL/GenBank/DDBJ whole genome shotgun (WGS) entry which is preliminary data.</text>
</comment>
<protein>
    <submittedName>
        <fullName evidence="2">VOC family protein</fullName>
    </submittedName>
</protein>
<dbReference type="Pfam" id="PF00903">
    <property type="entry name" value="Glyoxalase"/>
    <property type="match status" value="2"/>
</dbReference>
<proteinExistence type="predicted"/>
<reference evidence="3" key="1">
    <citation type="submission" date="2018-05" db="EMBL/GenBank/DDBJ databases">
        <authorList>
            <person name="Li X."/>
        </authorList>
    </citation>
    <scope>NUCLEOTIDE SEQUENCE [LARGE SCALE GENOMIC DNA]</scope>
    <source>
        <strain evidence="3">HKS-05</strain>
    </source>
</reference>
<organism evidence="2 3">
    <name type="scientific">Phenylobacterium hankyongense</name>
    <dbReference type="NCBI Taxonomy" id="1813876"/>
    <lineage>
        <taxon>Bacteria</taxon>
        <taxon>Pseudomonadati</taxon>
        <taxon>Pseudomonadota</taxon>
        <taxon>Alphaproteobacteria</taxon>
        <taxon>Caulobacterales</taxon>
        <taxon>Caulobacteraceae</taxon>
        <taxon>Phenylobacterium</taxon>
    </lineage>
</organism>
<dbReference type="RefSeq" id="WP_111455936.1">
    <property type="nucleotide sequence ID" value="NZ_QFYP01000001.1"/>
</dbReference>
<gene>
    <name evidence="2" type="ORF">DJ021_01940</name>
</gene>
<dbReference type="InterPro" id="IPR029068">
    <property type="entry name" value="Glyas_Bleomycin-R_OHBP_Dase"/>
</dbReference>
<dbReference type="InterPro" id="IPR004360">
    <property type="entry name" value="Glyas_Fos-R_dOase_dom"/>
</dbReference>
<dbReference type="InterPro" id="IPR052164">
    <property type="entry name" value="Anthracycline_SecMetBiosynth"/>
</dbReference>
<dbReference type="EMBL" id="QFYP01000001">
    <property type="protein sequence ID" value="RAK58643.1"/>
    <property type="molecule type" value="Genomic_DNA"/>
</dbReference>
<dbReference type="InterPro" id="IPR037523">
    <property type="entry name" value="VOC_core"/>
</dbReference>
<dbReference type="SUPFAM" id="SSF54593">
    <property type="entry name" value="Glyoxalase/Bleomycin resistance protein/Dihydroxybiphenyl dioxygenase"/>
    <property type="match status" value="2"/>
</dbReference>